<gene>
    <name evidence="3" type="ORF">G1H11_01425</name>
</gene>
<proteinExistence type="predicted"/>
<keyword evidence="1" id="KW-0238">DNA-binding</keyword>
<dbReference type="InterPro" id="IPR009061">
    <property type="entry name" value="DNA-bd_dom_put_sf"/>
</dbReference>
<dbReference type="GO" id="GO:0003677">
    <property type="term" value="F:DNA binding"/>
    <property type="evidence" value="ECO:0007669"/>
    <property type="project" value="UniProtKB-KW"/>
</dbReference>
<keyword evidence="4" id="KW-1185">Reference proteome</keyword>
<evidence type="ECO:0000256" key="1">
    <source>
        <dbReference type="ARBA" id="ARBA00023125"/>
    </source>
</evidence>
<reference evidence="3 4" key="1">
    <citation type="submission" date="2020-02" db="EMBL/GenBank/DDBJ databases">
        <authorList>
            <person name="Li X.-J."/>
            <person name="Feng X.-M."/>
        </authorList>
    </citation>
    <scope>NUCLEOTIDE SEQUENCE [LARGE SCALE GENOMIC DNA]</scope>
    <source>
        <strain evidence="3 4">CGMCC 4.7225</strain>
    </source>
</reference>
<dbReference type="GO" id="GO:0003700">
    <property type="term" value="F:DNA-binding transcription factor activity"/>
    <property type="evidence" value="ECO:0007669"/>
    <property type="project" value="InterPro"/>
</dbReference>
<dbReference type="InterPro" id="IPR047057">
    <property type="entry name" value="MerR_fam"/>
</dbReference>
<sequence length="255" mass="28451">MGARDEDASARRWRITDLARSAGVSTQQIRNYAEDGLLPAVARTDSGYRVFTARHADALVMLREMIDGHGWGHAPAIVRAVHRGDLETALDALDHSHAELSREREHVRMVLGAFETVVAKRPDTKPIPRGNLRIGEVSTVVGVRTSALRFWERRGLLRPSREAGTGYRVFSDEERRMAHVVALLRRGGYPFPVVESVLGELRSTGNPERVRHELAARQRELHRRSVRRLRASSALYQYLDQYAALPGGPAPAGAE</sequence>
<accession>A0A6N9YG52</accession>
<protein>
    <submittedName>
        <fullName evidence="3">MerR family transcriptional regulator</fullName>
    </submittedName>
</protein>
<dbReference type="Pfam" id="PF00376">
    <property type="entry name" value="MerR"/>
    <property type="match status" value="1"/>
</dbReference>
<dbReference type="PANTHER" id="PTHR30204">
    <property type="entry name" value="REDOX-CYCLING DRUG-SENSING TRANSCRIPTIONAL ACTIVATOR SOXR"/>
    <property type="match status" value="1"/>
</dbReference>
<dbReference type="PANTHER" id="PTHR30204:SF93">
    <property type="entry name" value="HTH MERR-TYPE DOMAIN-CONTAINING PROTEIN"/>
    <property type="match status" value="1"/>
</dbReference>
<dbReference type="SMART" id="SM00422">
    <property type="entry name" value="HTH_MERR"/>
    <property type="match status" value="2"/>
</dbReference>
<feature type="domain" description="HTH merR-type" evidence="2">
    <location>
        <begin position="12"/>
        <end position="67"/>
    </location>
</feature>
<dbReference type="Gene3D" id="1.10.1660.10">
    <property type="match status" value="2"/>
</dbReference>
<dbReference type="PROSITE" id="PS50937">
    <property type="entry name" value="HTH_MERR_2"/>
    <property type="match status" value="2"/>
</dbReference>
<dbReference type="SUPFAM" id="SSF46955">
    <property type="entry name" value="Putative DNA-binding domain"/>
    <property type="match status" value="2"/>
</dbReference>
<organism evidence="3 4">
    <name type="scientific">Phytoactinopolyspora alkaliphila</name>
    <dbReference type="NCBI Taxonomy" id="1783498"/>
    <lineage>
        <taxon>Bacteria</taxon>
        <taxon>Bacillati</taxon>
        <taxon>Actinomycetota</taxon>
        <taxon>Actinomycetes</taxon>
        <taxon>Jiangellales</taxon>
        <taxon>Jiangellaceae</taxon>
        <taxon>Phytoactinopolyspora</taxon>
    </lineage>
</organism>
<evidence type="ECO:0000313" key="4">
    <source>
        <dbReference type="Proteomes" id="UP000469185"/>
    </source>
</evidence>
<dbReference type="AlphaFoldDB" id="A0A6N9YG52"/>
<name>A0A6N9YG52_9ACTN</name>
<dbReference type="Proteomes" id="UP000469185">
    <property type="component" value="Unassembled WGS sequence"/>
</dbReference>
<evidence type="ECO:0000313" key="3">
    <source>
        <dbReference type="EMBL" id="NED93973.1"/>
    </source>
</evidence>
<comment type="caution">
    <text evidence="3">The sequence shown here is derived from an EMBL/GenBank/DDBJ whole genome shotgun (WGS) entry which is preliminary data.</text>
</comment>
<dbReference type="Pfam" id="PF13411">
    <property type="entry name" value="MerR_1"/>
    <property type="match status" value="1"/>
</dbReference>
<feature type="domain" description="HTH merR-type" evidence="2">
    <location>
        <begin position="131"/>
        <end position="200"/>
    </location>
</feature>
<dbReference type="EMBL" id="JAAGOB010000001">
    <property type="protein sequence ID" value="NED93973.1"/>
    <property type="molecule type" value="Genomic_DNA"/>
</dbReference>
<evidence type="ECO:0000259" key="2">
    <source>
        <dbReference type="PROSITE" id="PS50937"/>
    </source>
</evidence>
<dbReference type="InterPro" id="IPR000551">
    <property type="entry name" value="MerR-type_HTH_dom"/>
</dbReference>